<keyword evidence="4 5" id="KW-0472">Membrane</keyword>
<keyword evidence="2 5" id="KW-0812">Transmembrane</keyword>
<sequence length="315" mass="33047">MSRYRNLGLFLFLAAVWGAAFMAIKAGLGTPGDPGGFFETPVLFAAIRYDVAGVLMLGYAVYATDHAIPSGRDEWTTVVVGSVLIMAGYHALLFVGETDPAVTSAAAAVIVSLSPVLTAGFARAFLPSDTLSVLGAAGLLLGLVGVVVLSNPDPNNLLSGGTVAKLLIFGAAVSFALGSVLTRRIDADFPIETMEAWTMLGGALLMHVVSVGIGESAADVTWTTDSLLAVGYLSVVASAIGFLVYFDLLERLGPIEINLVSYVAPVFAALTGWAFLGELPTVYTVVGFVVIFAGFLLLKRESLRRELPRIRRALS</sequence>
<feature type="domain" description="EamA" evidence="6">
    <location>
        <begin position="9"/>
        <end position="150"/>
    </location>
</feature>
<evidence type="ECO:0000256" key="5">
    <source>
        <dbReference type="SAM" id="Phobius"/>
    </source>
</evidence>
<keyword evidence="8" id="KW-1185">Reference proteome</keyword>
<dbReference type="InterPro" id="IPR037185">
    <property type="entry name" value="EmrE-like"/>
</dbReference>
<dbReference type="PANTHER" id="PTHR32322:SF2">
    <property type="entry name" value="EAMA DOMAIN-CONTAINING PROTEIN"/>
    <property type="match status" value="1"/>
</dbReference>
<dbReference type="Pfam" id="PF00892">
    <property type="entry name" value="EamA"/>
    <property type="match status" value="2"/>
</dbReference>
<evidence type="ECO:0000256" key="2">
    <source>
        <dbReference type="ARBA" id="ARBA00022692"/>
    </source>
</evidence>
<feature type="transmembrane region" description="Helical" evidence="5">
    <location>
        <begin position="226"/>
        <end position="245"/>
    </location>
</feature>
<evidence type="ECO:0000259" key="6">
    <source>
        <dbReference type="Pfam" id="PF00892"/>
    </source>
</evidence>
<evidence type="ECO:0000313" key="7">
    <source>
        <dbReference type="EMBL" id="SFR57498.1"/>
    </source>
</evidence>
<accession>A0A1I6HSX5</accession>
<evidence type="ECO:0000313" key="8">
    <source>
        <dbReference type="Proteomes" id="UP000198531"/>
    </source>
</evidence>
<feature type="transmembrane region" description="Helical" evidence="5">
    <location>
        <begin position="101"/>
        <end position="126"/>
    </location>
</feature>
<feature type="transmembrane region" description="Helical" evidence="5">
    <location>
        <begin position="75"/>
        <end position="95"/>
    </location>
</feature>
<gene>
    <name evidence="7" type="ORF">SAMN04487947_2445</name>
</gene>
<feature type="transmembrane region" description="Helical" evidence="5">
    <location>
        <begin position="257"/>
        <end position="276"/>
    </location>
</feature>
<dbReference type="InterPro" id="IPR050638">
    <property type="entry name" value="AA-Vitamin_Transporters"/>
</dbReference>
<evidence type="ECO:0000256" key="1">
    <source>
        <dbReference type="ARBA" id="ARBA00004141"/>
    </source>
</evidence>
<feature type="transmembrane region" description="Helical" evidence="5">
    <location>
        <begin position="282"/>
        <end position="298"/>
    </location>
</feature>
<feature type="transmembrane region" description="Helical" evidence="5">
    <location>
        <begin position="194"/>
        <end position="214"/>
    </location>
</feature>
<feature type="domain" description="EamA" evidence="6">
    <location>
        <begin position="166"/>
        <end position="298"/>
    </location>
</feature>
<proteinExistence type="predicted"/>
<feature type="transmembrane region" description="Helical" evidence="5">
    <location>
        <begin position="133"/>
        <end position="151"/>
    </location>
</feature>
<evidence type="ECO:0000256" key="3">
    <source>
        <dbReference type="ARBA" id="ARBA00022989"/>
    </source>
</evidence>
<protein>
    <submittedName>
        <fullName evidence="7">Permease of the drug/metabolite transporter (DMT) superfamily</fullName>
    </submittedName>
</protein>
<dbReference type="EMBL" id="FOYT01000002">
    <property type="protein sequence ID" value="SFR57498.1"/>
    <property type="molecule type" value="Genomic_DNA"/>
</dbReference>
<feature type="transmembrane region" description="Helical" evidence="5">
    <location>
        <begin position="163"/>
        <end position="182"/>
    </location>
</feature>
<feature type="transmembrane region" description="Helical" evidence="5">
    <location>
        <begin position="46"/>
        <end position="63"/>
    </location>
</feature>
<evidence type="ECO:0000256" key="4">
    <source>
        <dbReference type="ARBA" id="ARBA00023136"/>
    </source>
</evidence>
<dbReference type="Proteomes" id="UP000198531">
    <property type="component" value="Unassembled WGS sequence"/>
</dbReference>
<keyword evidence="3 5" id="KW-1133">Transmembrane helix</keyword>
<organism evidence="7 8">
    <name type="scientific">Halogeometricum rufum</name>
    <dbReference type="NCBI Taxonomy" id="553469"/>
    <lineage>
        <taxon>Archaea</taxon>
        <taxon>Methanobacteriati</taxon>
        <taxon>Methanobacteriota</taxon>
        <taxon>Stenosarchaea group</taxon>
        <taxon>Halobacteria</taxon>
        <taxon>Halobacteriales</taxon>
        <taxon>Haloferacaceae</taxon>
        <taxon>Halogeometricum</taxon>
    </lineage>
</organism>
<dbReference type="SUPFAM" id="SSF103481">
    <property type="entry name" value="Multidrug resistance efflux transporter EmrE"/>
    <property type="match status" value="2"/>
</dbReference>
<reference evidence="8" key="1">
    <citation type="submission" date="2016-10" db="EMBL/GenBank/DDBJ databases">
        <authorList>
            <person name="Varghese N."/>
            <person name="Submissions S."/>
        </authorList>
    </citation>
    <scope>NUCLEOTIDE SEQUENCE [LARGE SCALE GENOMIC DNA]</scope>
    <source>
        <strain evidence="8">CGMCC 1.7736</strain>
    </source>
</reference>
<dbReference type="STRING" id="553469.SAMN04487947_2445"/>
<dbReference type="GO" id="GO:0016020">
    <property type="term" value="C:membrane"/>
    <property type="evidence" value="ECO:0007669"/>
    <property type="project" value="UniProtKB-SubCell"/>
</dbReference>
<dbReference type="AlphaFoldDB" id="A0A1I6HSX5"/>
<comment type="subcellular location">
    <subcellularLocation>
        <location evidence="1">Membrane</location>
        <topology evidence="1">Multi-pass membrane protein</topology>
    </subcellularLocation>
</comment>
<dbReference type="PANTHER" id="PTHR32322">
    <property type="entry name" value="INNER MEMBRANE TRANSPORTER"/>
    <property type="match status" value="1"/>
</dbReference>
<dbReference type="InterPro" id="IPR000620">
    <property type="entry name" value="EamA_dom"/>
</dbReference>
<dbReference type="OrthoDB" id="17861at2157"/>
<name>A0A1I6HSX5_9EURY</name>
<dbReference type="RefSeq" id="WP_089807979.1">
    <property type="nucleotide sequence ID" value="NZ_FOYT01000002.1"/>
</dbReference>